<dbReference type="Gene3D" id="2.115.10.20">
    <property type="entry name" value="Glycosyl hydrolase domain, family 43"/>
    <property type="match status" value="1"/>
</dbReference>
<evidence type="ECO:0000256" key="1">
    <source>
        <dbReference type="ARBA" id="ARBA00009865"/>
    </source>
</evidence>
<organism evidence="7 8">
    <name type="scientific">Candidatus Scatosoma pullistercoris</name>
    <dbReference type="NCBI Taxonomy" id="2840934"/>
    <lineage>
        <taxon>Bacteria</taxon>
        <taxon>Bacillati</taxon>
        <taxon>Bacillota</taxon>
        <taxon>Clostridia</taxon>
        <taxon>Candidatus Scatosoma</taxon>
    </lineage>
</organism>
<dbReference type="PANTHER" id="PTHR43772:SF2">
    <property type="entry name" value="PUTATIVE (AFU_ORTHOLOGUE AFUA_2G04480)-RELATED"/>
    <property type="match status" value="1"/>
</dbReference>
<evidence type="ECO:0000256" key="4">
    <source>
        <dbReference type="ARBA" id="ARBA00023277"/>
    </source>
</evidence>
<protein>
    <submittedName>
        <fullName evidence="7">Family 43 glycosylhydrolase</fullName>
    </submittedName>
</protein>
<dbReference type="GO" id="GO:0045493">
    <property type="term" value="P:xylan catabolic process"/>
    <property type="evidence" value="ECO:0007669"/>
    <property type="project" value="UniProtKB-KW"/>
</dbReference>
<dbReference type="EMBL" id="DVMZ01000136">
    <property type="protein sequence ID" value="HIU59471.1"/>
    <property type="molecule type" value="Genomic_DNA"/>
</dbReference>
<evidence type="ECO:0000256" key="6">
    <source>
        <dbReference type="RuleBase" id="RU361187"/>
    </source>
</evidence>
<accession>A0A9D1MFW3</accession>
<comment type="similarity">
    <text evidence="1 6">Belongs to the glycosyl hydrolase 43 family.</text>
</comment>
<evidence type="ECO:0000256" key="3">
    <source>
        <dbReference type="ARBA" id="ARBA00022801"/>
    </source>
</evidence>
<sequence>MKFDKDQAKHTYCNPMSLPDIPRGKDDWYPFERGMFSHENKPDSVKCADYRSISDPTVFYCDGKWYLYPSYGMAWVTSDFENWKHVRTEPYCPKYSPCITRWKDKFLLTAWYSPLYVSDSPLGVFRELGEFEMPDGKRFTPCDPCIFADDDGKIYLYAFDWKGGSEPVTMIVGYELDRENPCKVIKGPITIVTMDPENKPWERQGAHSQNTRFGWIEGPHLLKYRGRYYMIYASPDTCHPNYCMAVYYSDESPVSGFQSQKRNPLAIAPRGGIVSSAGHGSVEIGPDDSLWIFYTIATPFAHRYERRIGMDRVAIDENGELYMPCGVTDTPQYSPVCDRVKGLNFSAPDSREKFDAGLKSLTGWVRPEVTSFAPGREGVYATDENVFSFWQPADDDFAPVIECDLSGKFLVGAVRLFWRDVNLDYKNGKKPAPVRYIFEGICEGRSFVLVDASVEGEELNVDYKTFDMTLCEKVRLKIFPRKNGLKVGLIDFAAFGRLPEKDEL</sequence>
<keyword evidence="2" id="KW-0624">Polysaccharide degradation</keyword>
<dbReference type="InterPro" id="IPR052176">
    <property type="entry name" value="Glycosyl_Hydrlase_43_Enz"/>
</dbReference>
<reference evidence="7" key="1">
    <citation type="submission" date="2020-10" db="EMBL/GenBank/DDBJ databases">
        <authorList>
            <person name="Gilroy R."/>
        </authorList>
    </citation>
    <scope>NUCLEOTIDE SEQUENCE</scope>
    <source>
        <strain evidence="7">11687</strain>
    </source>
</reference>
<reference evidence="7" key="2">
    <citation type="journal article" date="2021" name="PeerJ">
        <title>Extensive microbial diversity within the chicken gut microbiome revealed by metagenomics and culture.</title>
        <authorList>
            <person name="Gilroy R."/>
            <person name="Ravi A."/>
            <person name="Getino M."/>
            <person name="Pursley I."/>
            <person name="Horton D.L."/>
            <person name="Alikhan N.F."/>
            <person name="Baker D."/>
            <person name="Gharbi K."/>
            <person name="Hall N."/>
            <person name="Watson M."/>
            <person name="Adriaenssens E.M."/>
            <person name="Foster-Nyarko E."/>
            <person name="Jarju S."/>
            <person name="Secka A."/>
            <person name="Antonio M."/>
            <person name="Oren A."/>
            <person name="Chaudhuri R.R."/>
            <person name="La Ragione R."/>
            <person name="Hildebrand F."/>
            <person name="Pallen M.J."/>
        </authorList>
    </citation>
    <scope>NUCLEOTIDE SEQUENCE</scope>
    <source>
        <strain evidence="7">11687</strain>
    </source>
</reference>
<dbReference type="Pfam" id="PF04616">
    <property type="entry name" value="Glyco_hydro_43"/>
    <property type="match status" value="1"/>
</dbReference>
<comment type="caution">
    <text evidence="7">The sequence shown here is derived from an EMBL/GenBank/DDBJ whole genome shotgun (WGS) entry which is preliminary data.</text>
</comment>
<dbReference type="InterPro" id="IPR006710">
    <property type="entry name" value="Glyco_hydro_43"/>
</dbReference>
<evidence type="ECO:0000256" key="5">
    <source>
        <dbReference type="ARBA" id="ARBA00023295"/>
    </source>
</evidence>
<keyword evidence="2" id="KW-0858">Xylan degradation</keyword>
<dbReference type="InterPro" id="IPR023296">
    <property type="entry name" value="Glyco_hydro_beta-prop_sf"/>
</dbReference>
<keyword evidence="3 6" id="KW-0378">Hydrolase</keyword>
<dbReference type="GO" id="GO:0004553">
    <property type="term" value="F:hydrolase activity, hydrolyzing O-glycosyl compounds"/>
    <property type="evidence" value="ECO:0007669"/>
    <property type="project" value="InterPro"/>
</dbReference>
<dbReference type="SUPFAM" id="SSF49785">
    <property type="entry name" value="Galactose-binding domain-like"/>
    <property type="match status" value="1"/>
</dbReference>
<dbReference type="InterPro" id="IPR008979">
    <property type="entry name" value="Galactose-bd-like_sf"/>
</dbReference>
<dbReference type="PANTHER" id="PTHR43772">
    <property type="entry name" value="ENDO-1,4-BETA-XYLANASE"/>
    <property type="match status" value="1"/>
</dbReference>
<name>A0A9D1MFW3_9FIRM</name>
<proteinExistence type="inferred from homology"/>
<dbReference type="SUPFAM" id="SSF75005">
    <property type="entry name" value="Arabinanase/levansucrase/invertase"/>
    <property type="match status" value="1"/>
</dbReference>
<keyword evidence="5 6" id="KW-0326">Glycosidase</keyword>
<evidence type="ECO:0000256" key="2">
    <source>
        <dbReference type="ARBA" id="ARBA00022651"/>
    </source>
</evidence>
<gene>
    <name evidence="7" type="ORF">IAC57_05140</name>
</gene>
<evidence type="ECO:0000313" key="8">
    <source>
        <dbReference type="Proteomes" id="UP000824081"/>
    </source>
</evidence>
<dbReference type="AlphaFoldDB" id="A0A9D1MFW3"/>
<keyword evidence="4" id="KW-0119">Carbohydrate metabolism</keyword>
<evidence type="ECO:0000313" key="7">
    <source>
        <dbReference type="EMBL" id="HIU59471.1"/>
    </source>
</evidence>
<dbReference type="Proteomes" id="UP000824081">
    <property type="component" value="Unassembled WGS sequence"/>
</dbReference>